<accession>A0A2V4XLY3</accession>
<reference evidence="1 2" key="1">
    <citation type="submission" date="2018-06" db="EMBL/GenBank/DDBJ databases">
        <title>Genomic Encyclopedia of Type Strains, Phase III (KMG-III): the genomes of soil and plant-associated and newly described type strains.</title>
        <authorList>
            <person name="Whitman W."/>
        </authorList>
    </citation>
    <scope>NUCLEOTIDE SEQUENCE [LARGE SCALE GENOMIC DNA]</scope>
    <source>
        <strain evidence="1 2">CECT 7945</strain>
    </source>
</reference>
<dbReference type="EMBL" id="QJTD01000001">
    <property type="protein sequence ID" value="PYE83089.1"/>
    <property type="molecule type" value="Genomic_DNA"/>
</dbReference>
<evidence type="ECO:0000313" key="1">
    <source>
        <dbReference type="EMBL" id="PYE83089.1"/>
    </source>
</evidence>
<protein>
    <submittedName>
        <fullName evidence="1">Uncharacterized protein</fullName>
    </submittedName>
</protein>
<proteinExistence type="predicted"/>
<evidence type="ECO:0000313" key="2">
    <source>
        <dbReference type="Proteomes" id="UP000248054"/>
    </source>
</evidence>
<dbReference type="Proteomes" id="UP000248054">
    <property type="component" value="Unassembled WGS sequence"/>
</dbReference>
<dbReference type="RefSeq" id="WP_158524974.1">
    <property type="nucleotide sequence ID" value="NZ_BMWQ01000001.1"/>
</dbReference>
<gene>
    <name evidence="1" type="ORF">DFQ11_101520</name>
</gene>
<dbReference type="AlphaFoldDB" id="A0A2V4XLY3"/>
<name>A0A2V4XLY3_9FLAO</name>
<sequence>MMRKTRKHSLATDYFFESMYGKAKDLVMSNLPSKITALKVLAIVGWFKDIN</sequence>
<dbReference type="OrthoDB" id="1451766at2"/>
<organism evidence="1 2">
    <name type="scientific">Winogradskyella epiphytica</name>
    <dbReference type="NCBI Taxonomy" id="262005"/>
    <lineage>
        <taxon>Bacteria</taxon>
        <taxon>Pseudomonadati</taxon>
        <taxon>Bacteroidota</taxon>
        <taxon>Flavobacteriia</taxon>
        <taxon>Flavobacteriales</taxon>
        <taxon>Flavobacteriaceae</taxon>
        <taxon>Winogradskyella</taxon>
    </lineage>
</organism>
<comment type="caution">
    <text evidence="1">The sequence shown here is derived from an EMBL/GenBank/DDBJ whole genome shotgun (WGS) entry which is preliminary data.</text>
</comment>
<keyword evidence="2" id="KW-1185">Reference proteome</keyword>